<dbReference type="EMBL" id="CAJOBQ010000555">
    <property type="protein sequence ID" value="CAF4379457.1"/>
    <property type="molecule type" value="Genomic_DNA"/>
</dbReference>
<comment type="caution">
    <text evidence="4">The sequence shown here is derived from an EMBL/GenBank/DDBJ whole genome shotgun (WGS) entry which is preliminary data.</text>
</comment>
<evidence type="ECO:0000313" key="8">
    <source>
        <dbReference type="EMBL" id="CAF4741964.1"/>
    </source>
</evidence>
<evidence type="ECO:0000313" key="7">
    <source>
        <dbReference type="EMBL" id="CAF4379457.1"/>
    </source>
</evidence>
<reference evidence="4" key="1">
    <citation type="submission" date="2021-02" db="EMBL/GenBank/DDBJ databases">
        <authorList>
            <person name="Nowell W R."/>
        </authorList>
    </citation>
    <scope>NUCLEOTIDE SEQUENCE</scope>
</reference>
<evidence type="ECO:0000313" key="3">
    <source>
        <dbReference type="EMBL" id="CAF3367785.1"/>
    </source>
</evidence>
<dbReference type="EMBL" id="CAJNYT010003997">
    <property type="protein sequence ID" value="CAF3624106.1"/>
    <property type="molecule type" value="Genomic_DNA"/>
</dbReference>
<dbReference type="EMBL" id="CAJOBP010001443">
    <property type="protein sequence ID" value="CAF4285023.1"/>
    <property type="molecule type" value="Genomic_DNA"/>
</dbReference>
<feature type="compositionally biased region" description="Polar residues" evidence="1">
    <location>
        <begin position="1"/>
        <end position="15"/>
    </location>
</feature>
<evidence type="ECO:0000313" key="10">
    <source>
        <dbReference type="Proteomes" id="UP000663873"/>
    </source>
</evidence>
<evidence type="ECO:0000313" key="9">
    <source>
        <dbReference type="Proteomes" id="UP000663825"/>
    </source>
</evidence>
<dbReference type="Proteomes" id="UP000663862">
    <property type="component" value="Unassembled WGS sequence"/>
</dbReference>
<evidence type="ECO:0000313" key="5">
    <source>
        <dbReference type="EMBL" id="CAF3624106.1"/>
    </source>
</evidence>
<sequence length="428" mass="49630">MDQFEFSSIHNQHMQLTEDKPRSMFLSNGSDSHALVRDNQSTAESNSTKRSLMNTSLCKTYKQPDSSKQFNTCTQCYPDRLRSKPFRVISTERHSDNETARSTSFAIEKPSNIDKQKISINSDIEVIVESSDNKITTKSKNDSYTSLHNFGNRESSIDSTVSNSSIISQSSLYQLLLRPKVHIEENIVDNTKSTVSTTISISDIDPIPKSVPVSNSLRLSNEQINYYKKRETELNHSAKELIERLKIKTNDSINQISKYWFYLKQFSLDKLREKTNHNQLFYYLLKSFNLNKEFKNYLETNDEITAALQVLSTTLIIVRDNYSLAEIDQIFDKEEKKTIKNLRDEHEALLSSYYDELSIIHECSLVYQKCLNEGKDFHWTETINNDYPALIEKVSEGFINKAPQVEQVLLKMLSNVKKRLHNKMENYE</sequence>
<dbReference type="AlphaFoldDB" id="A0A818EII7"/>
<dbReference type="Proteomes" id="UP000663865">
    <property type="component" value="Unassembled WGS sequence"/>
</dbReference>
<dbReference type="EMBL" id="CAJNXB010005961">
    <property type="protein sequence ID" value="CAF3459618.1"/>
    <property type="molecule type" value="Genomic_DNA"/>
</dbReference>
<dbReference type="EMBL" id="CAJNYV010000553">
    <property type="protein sequence ID" value="CAF3367785.1"/>
    <property type="molecule type" value="Genomic_DNA"/>
</dbReference>
<organism evidence="4 9">
    <name type="scientific">Rotaria socialis</name>
    <dbReference type="NCBI Taxonomy" id="392032"/>
    <lineage>
        <taxon>Eukaryota</taxon>
        <taxon>Metazoa</taxon>
        <taxon>Spiralia</taxon>
        <taxon>Gnathifera</taxon>
        <taxon>Rotifera</taxon>
        <taxon>Eurotatoria</taxon>
        <taxon>Bdelloidea</taxon>
        <taxon>Philodinida</taxon>
        <taxon>Philodinidae</taxon>
        <taxon>Rotaria</taxon>
    </lineage>
</organism>
<evidence type="ECO:0000313" key="2">
    <source>
        <dbReference type="EMBL" id="CAF3342855.1"/>
    </source>
</evidence>
<proteinExistence type="predicted"/>
<keyword evidence="10" id="KW-1185">Reference proteome</keyword>
<accession>A0A818EII7</accession>
<dbReference type="Proteomes" id="UP000663825">
    <property type="component" value="Unassembled WGS sequence"/>
</dbReference>
<evidence type="ECO:0000256" key="1">
    <source>
        <dbReference type="SAM" id="MobiDB-lite"/>
    </source>
</evidence>
<feature type="region of interest" description="Disordered" evidence="1">
    <location>
        <begin position="1"/>
        <end position="51"/>
    </location>
</feature>
<dbReference type="OrthoDB" id="10067852at2759"/>
<dbReference type="EMBL" id="CAJOBS010001564">
    <property type="protein sequence ID" value="CAF4741964.1"/>
    <property type="molecule type" value="Genomic_DNA"/>
</dbReference>
<dbReference type="Proteomes" id="UP000663838">
    <property type="component" value="Unassembled WGS sequence"/>
</dbReference>
<dbReference type="Proteomes" id="UP000663872">
    <property type="component" value="Unassembled WGS sequence"/>
</dbReference>
<gene>
    <name evidence="2" type="ORF">FME351_LOCUS3761</name>
    <name evidence="5" type="ORF">GRG538_LOCUS23824</name>
    <name evidence="3" type="ORF">KIK155_LOCUS5106</name>
    <name evidence="4" type="ORF">TIS948_LOCUS32544</name>
    <name evidence="8" type="ORF">TOA249_LOCUS19740</name>
    <name evidence="7" type="ORF">TSG867_LOCUS11476</name>
    <name evidence="6" type="ORF">UJA718_LOCUS11638</name>
</gene>
<dbReference type="EMBL" id="CAJNYU010000230">
    <property type="protein sequence ID" value="CAF3342855.1"/>
    <property type="molecule type" value="Genomic_DNA"/>
</dbReference>
<dbReference type="Proteomes" id="UP000663873">
    <property type="component" value="Unassembled WGS sequence"/>
</dbReference>
<feature type="compositionally biased region" description="Polar residues" evidence="1">
    <location>
        <begin position="38"/>
        <end position="51"/>
    </location>
</feature>
<protein>
    <submittedName>
        <fullName evidence="4">Uncharacterized protein</fullName>
    </submittedName>
</protein>
<name>A0A818EII7_9BILA</name>
<evidence type="ECO:0000313" key="4">
    <source>
        <dbReference type="EMBL" id="CAF3459618.1"/>
    </source>
</evidence>
<evidence type="ECO:0000313" key="6">
    <source>
        <dbReference type="EMBL" id="CAF4285023.1"/>
    </source>
</evidence>
<dbReference type="Proteomes" id="UP000663869">
    <property type="component" value="Unassembled WGS sequence"/>
</dbReference>